<dbReference type="Proteomes" id="UP000215335">
    <property type="component" value="Unassembled WGS sequence"/>
</dbReference>
<accession>A0A232FGF0</accession>
<proteinExistence type="predicted"/>
<gene>
    <name evidence="1" type="ORF">TSAR_010374</name>
</gene>
<evidence type="ECO:0000313" key="2">
    <source>
        <dbReference type="Proteomes" id="UP000215335"/>
    </source>
</evidence>
<feature type="non-terminal residue" evidence="1">
    <location>
        <position position="59"/>
    </location>
</feature>
<dbReference type="EMBL" id="NNAY01000230">
    <property type="protein sequence ID" value="OXU29846.1"/>
    <property type="molecule type" value="Genomic_DNA"/>
</dbReference>
<protein>
    <submittedName>
        <fullName evidence="1">Uncharacterized protein</fullName>
    </submittedName>
</protein>
<evidence type="ECO:0000313" key="1">
    <source>
        <dbReference type="EMBL" id="OXU29846.1"/>
    </source>
</evidence>
<name>A0A232FGF0_9HYME</name>
<sequence>MGPLSSTFSKKVIHYNDKRCGISPLNLKIFSASNFATTRKYTSSVPEENLSVLSTQGDA</sequence>
<comment type="caution">
    <text evidence="1">The sequence shown here is derived from an EMBL/GenBank/DDBJ whole genome shotgun (WGS) entry which is preliminary data.</text>
</comment>
<organism evidence="1 2">
    <name type="scientific">Trichomalopsis sarcophagae</name>
    <dbReference type="NCBI Taxonomy" id="543379"/>
    <lineage>
        <taxon>Eukaryota</taxon>
        <taxon>Metazoa</taxon>
        <taxon>Ecdysozoa</taxon>
        <taxon>Arthropoda</taxon>
        <taxon>Hexapoda</taxon>
        <taxon>Insecta</taxon>
        <taxon>Pterygota</taxon>
        <taxon>Neoptera</taxon>
        <taxon>Endopterygota</taxon>
        <taxon>Hymenoptera</taxon>
        <taxon>Apocrita</taxon>
        <taxon>Proctotrupomorpha</taxon>
        <taxon>Chalcidoidea</taxon>
        <taxon>Pteromalidae</taxon>
        <taxon>Pteromalinae</taxon>
        <taxon>Trichomalopsis</taxon>
    </lineage>
</organism>
<dbReference type="AlphaFoldDB" id="A0A232FGF0"/>
<reference evidence="1 2" key="1">
    <citation type="journal article" date="2017" name="Curr. Biol.">
        <title>The Evolution of Venom by Co-option of Single-Copy Genes.</title>
        <authorList>
            <person name="Martinson E.O."/>
            <person name="Mrinalini"/>
            <person name="Kelkar Y.D."/>
            <person name="Chang C.H."/>
            <person name="Werren J.H."/>
        </authorList>
    </citation>
    <scope>NUCLEOTIDE SEQUENCE [LARGE SCALE GENOMIC DNA]</scope>
    <source>
        <strain evidence="1 2">Alberta</strain>
        <tissue evidence="1">Whole body</tissue>
    </source>
</reference>
<keyword evidence="2" id="KW-1185">Reference proteome</keyword>